<feature type="compositionally biased region" description="Acidic residues" evidence="1">
    <location>
        <begin position="493"/>
        <end position="513"/>
    </location>
</feature>
<dbReference type="AlphaFoldDB" id="A0A0A7FX91"/>
<feature type="compositionally biased region" description="Basic and acidic residues" evidence="1">
    <location>
        <begin position="515"/>
        <end position="527"/>
    </location>
</feature>
<dbReference type="SUPFAM" id="SSF48208">
    <property type="entry name" value="Six-hairpin glycosidases"/>
    <property type="match status" value="1"/>
</dbReference>
<evidence type="ECO:0000256" key="1">
    <source>
        <dbReference type="SAM" id="MobiDB-lite"/>
    </source>
</evidence>
<dbReference type="KEGG" id="cbv:U729_1514"/>
<dbReference type="InterPro" id="IPR008928">
    <property type="entry name" value="6-hairpin_glycosidase_sf"/>
</dbReference>
<protein>
    <submittedName>
        <fullName evidence="2">Uncharacterized protein</fullName>
    </submittedName>
</protein>
<dbReference type="OrthoDB" id="1949729at2"/>
<feature type="region of interest" description="Disordered" evidence="1">
    <location>
        <begin position="483"/>
        <end position="527"/>
    </location>
</feature>
<dbReference type="RefSeq" id="WP_052139496.1">
    <property type="nucleotide sequence ID" value="NZ_CP006905.1"/>
</dbReference>
<gene>
    <name evidence="2" type="ORF">U729_1514</name>
</gene>
<evidence type="ECO:0000313" key="3">
    <source>
        <dbReference type="Proteomes" id="UP000030635"/>
    </source>
</evidence>
<dbReference type="Proteomes" id="UP000030635">
    <property type="component" value="Chromosome"/>
</dbReference>
<organism evidence="2 3">
    <name type="scientific">Clostridium baratii str. Sullivan</name>
    <dbReference type="NCBI Taxonomy" id="1415775"/>
    <lineage>
        <taxon>Bacteria</taxon>
        <taxon>Bacillati</taxon>
        <taxon>Bacillota</taxon>
        <taxon>Clostridia</taxon>
        <taxon>Eubacteriales</taxon>
        <taxon>Clostridiaceae</taxon>
        <taxon>Clostridium</taxon>
    </lineage>
</organism>
<dbReference type="STRING" id="1561.NPD11_1484"/>
<accession>A0A0A7FX91</accession>
<dbReference type="EMBL" id="CP006905">
    <property type="protein sequence ID" value="AIY84244.1"/>
    <property type="molecule type" value="Genomic_DNA"/>
</dbReference>
<name>A0A0A7FX91_9CLOT</name>
<reference evidence="2 3" key="1">
    <citation type="journal article" date="2015" name="Infect. Genet. Evol.">
        <title>Genomic sequences of six botulinum neurotoxin-producing strains representing three clostridial species illustrate the mobility and diversity of botulinum neurotoxin genes.</title>
        <authorList>
            <person name="Smith T.J."/>
            <person name="Hill K.K."/>
            <person name="Xie G."/>
            <person name="Foley B.T."/>
            <person name="Williamson C.H."/>
            <person name="Foster J.T."/>
            <person name="Johnson S.L."/>
            <person name="Chertkov O."/>
            <person name="Teshima H."/>
            <person name="Gibbons H.S."/>
            <person name="Johnsky L.A."/>
            <person name="Karavis M.A."/>
            <person name="Smith L.A."/>
        </authorList>
    </citation>
    <scope>NUCLEOTIDE SEQUENCE [LARGE SCALE GENOMIC DNA]</scope>
    <source>
        <strain evidence="2">Sullivan</strain>
    </source>
</reference>
<dbReference type="HOGENOM" id="CLU_516494_0_0_9"/>
<sequence>MRYIGPFFRMNSLSQDEICGQLFHLSKEAVKILTLNSKCGYIFSSRNSKKGTSTKDISILSKFSPVLCLYKKSSPLFMHSKTSHGFDSSTFKREVNPTTNAFLTLSILELSDYYSCFRRKSKENDLASAYRTLAHEQLDFYYENLRNSEGIFIPKKSLFDSSSKDSNLIEKDRKFVFSDQAFMMNAYYLYSLHSDEADTKKDYENFALQILQMFLDYKEALYNVSFDEGSKILFAFNLFYSYSKNEDIMPLIIDLSEFLMNKFDEKDYYVDALDECALFAINLIYSYEHTNLITFKEKYTEIMDKLLSLYDEDNNIIQKLTDKKDIKYTSFDICFYLIAFILFSNKSGNSREYNQRISNIYKKYILNSNIITSWPDAPDLDNAERYKKSSMLSKDMLDETFFRMPNLPTLNSTGMCPIFLKNITYSKKKDTFETSRKSFDSYKNMFIYFTFIYVFKDMFIDSLAFNEDKKLLTRNSASNDSNIKIKNSIDDSKSDDDEEIVSNENEDEKDSIDDINSRDDENNIKED</sequence>
<dbReference type="eggNOG" id="ENOG5033VW5">
    <property type="taxonomic scope" value="Bacteria"/>
</dbReference>
<keyword evidence="3" id="KW-1185">Reference proteome</keyword>
<dbReference type="GO" id="GO:0005975">
    <property type="term" value="P:carbohydrate metabolic process"/>
    <property type="evidence" value="ECO:0007669"/>
    <property type="project" value="InterPro"/>
</dbReference>
<proteinExistence type="predicted"/>
<evidence type="ECO:0000313" key="2">
    <source>
        <dbReference type="EMBL" id="AIY84244.1"/>
    </source>
</evidence>